<accession>A0AAN9LKI4</accession>
<dbReference type="EMBL" id="JAYMYR010000010">
    <property type="protein sequence ID" value="KAK7335048.1"/>
    <property type="molecule type" value="Genomic_DNA"/>
</dbReference>
<protein>
    <submittedName>
        <fullName evidence="1">Uncharacterized protein</fullName>
    </submittedName>
</protein>
<name>A0AAN9LKI4_PHACN</name>
<proteinExistence type="predicted"/>
<organism evidence="1 2">
    <name type="scientific">Phaseolus coccineus</name>
    <name type="common">Scarlet runner bean</name>
    <name type="synonym">Phaseolus multiflorus</name>
    <dbReference type="NCBI Taxonomy" id="3886"/>
    <lineage>
        <taxon>Eukaryota</taxon>
        <taxon>Viridiplantae</taxon>
        <taxon>Streptophyta</taxon>
        <taxon>Embryophyta</taxon>
        <taxon>Tracheophyta</taxon>
        <taxon>Spermatophyta</taxon>
        <taxon>Magnoliopsida</taxon>
        <taxon>eudicotyledons</taxon>
        <taxon>Gunneridae</taxon>
        <taxon>Pentapetalae</taxon>
        <taxon>rosids</taxon>
        <taxon>fabids</taxon>
        <taxon>Fabales</taxon>
        <taxon>Fabaceae</taxon>
        <taxon>Papilionoideae</taxon>
        <taxon>50 kb inversion clade</taxon>
        <taxon>NPAAA clade</taxon>
        <taxon>indigoferoid/millettioid clade</taxon>
        <taxon>Phaseoleae</taxon>
        <taxon>Phaseolus</taxon>
    </lineage>
</organism>
<gene>
    <name evidence="1" type="ORF">VNO80_26818</name>
</gene>
<comment type="caution">
    <text evidence="1">The sequence shown here is derived from an EMBL/GenBank/DDBJ whole genome shotgun (WGS) entry which is preliminary data.</text>
</comment>
<reference evidence="1 2" key="1">
    <citation type="submission" date="2024-01" db="EMBL/GenBank/DDBJ databases">
        <title>The genomes of 5 underutilized Papilionoideae crops provide insights into root nodulation and disease resistanc.</title>
        <authorList>
            <person name="Jiang F."/>
        </authorList>
    </citation>
    <scope>NUCLEOTIDE SEQUENCE [LARGE SCALE GENOMIC DNA]</scope>
    <source>
        <strain evidence="1">JINMINGXINNONG_FW02</strain>
        <tissue evidence="1">Leaves</tissue>
    </source>
</reference>
<evidence type="ECO:0000313" key="2">
    <source>
        <dbReference type="Proteomes" id="UP001374584"/>
    </source>
</evidence>
<keyword evidence="2" id="KW-1185">Reference proteome</keyword>
<dbReference type="AlphaFoldDB" id="A0AAN9LKI4"/>
<dbReference type="Proteomes" id="UP001374584">
    <property type="component" value="Unassembled WGS sequence"/>
</dbReference>
<sequence>MAKKTKTLSRASLFYLKLWAQEPLMTCYPDMDWVTGMAHNTCHQINMHSATYTRLVNFNGKTLLDKVLSACLSYDKFPKPPKPPNVCQGNVPSKVTSIGFPNDIKLSYMMRITGSGLICSQGQEVTNAFYHMPLVPYEKIY</sequence>
<evidence type="ECO:0000313" key="1">
    <source>
        <dbReference type="EMBL" id="KAK7335048.1"/>
    </source>
</evidence>